<accession>A0A251T8V3</accession>
<sequence>MPNITAVKTSGPLPVPTIVSRLVVSLISIHGARLVSMIGTVSITSLVSLWAVPSTTTVVPIPISSLASPASSGPTSLLQVASLPTCFTNL</sequence>
<proteinExistence type="predicted"/>
<dbReference type="Proteomes" id="UP000215914">
    <property type="component" value="Chromosome 11"/>
</dbReference>
<evidence type="ECO:0000313" key="2">
    <source>
        <dbReference type="Proteomes" id="UP000215914"/>
    </source>
</evidence>
<dbReference type="InParanoid" id="A0A251T8V3"/>
<name>A0A251T8V3_HELAN</name>
<gene>
    <name evidence="1" type="ORF">HannXRQ_Chr11g0327441</name>
</gene>
<protein>
    <submittedName>
        <fullName evidence="1">Uncharacterized protein</fullName>
    </submittedName>
</protein>
<dbReference type="EMBL" id="CM007900">
    <property type="protein sequence ID" value="OTG07179.1"/>
    <property type="molecule type" value="Genomic_DNA"/>
</dbReference>
<organism evidence="1 2">
    <name type="scientific">Helianthus annuus</name>
    <name type="common">Common sunflower</name>
    <dbReference type="NCBI Taxonomy" id="4232"/>
    <lineage>
        <taxon>Eukaryota</taxon>
        <taxon>Viridiplantae</taxon>
        <taxon>Streptophyta</taxon>
        <taxon>Embryophyta</taxon>
        <taxon>Tracheophyta</taxon>
        <taxon>Spermatophyta</taxon>
        <taxon>Magnoliopsida</taxon>
        <taxon>eudicotyledons</taxon>
        <taxon>Gunneridae</taxon>
        <taxon>Pentapetalae</taxon>
        <taxon>asterids</taxon>
        <taxon>campanulids</taxon>
        <taxon>Asterales</taxon>
        <taxon>Asteraceae</taxon>
        <taxon>Asteroideae</taxon>
        <taxon>Heliantheae alliance</taxon>
        <taxon>Heliantheae</taxon>
        <taxon>Helianthus</taxon>
    </lineage>
</organism>
<reference evidence="2" key="1">
    <citation type="journal article" date="2017" name="Nature">
        <title>The sunflower genome provides insights into oil metabolism, flowering and Asterid evolution.</title>
        <authorList>
            <person name="Badouin H."/>
            <person name="Gouzy J."/>
            <person name="Grassa C.J."/>
            <person name="Murat F."/>
            <person name="Staton S.E."/>
            <person name="Cottret L."/>
            <person name="Lelandais-Briere C."/>
            <person name="Owens G.L."/>
            <person name="Carrere S."/>
            <person name="Mayjonade B."/>
            <person name="Legrand L."/>
            <person name="Gill N."/>
            <person name="Kane N.C."/>
            <person name="Bowers J.E."/>
            <person name="Hubner S."/>
            <person name="Bellec A."/>
            <person name="Berard A."/>
            <person name="Berges H."/>
            <person name="Blanchet N."/>
            <person name="Boniface M.C."/>
            <person name="Brunel D."/>
            <person name="Catrice O."/>
            <person name="Chaidir N."/>
            <person name="Claudel C."/>
            <person name="Donnadieu C."/>
            <person name="Faraut T."/>
            <person name="Fievet G."/>
            <person name="Helmstetter N."/>
            <person name="King M."/>
            <person name="Knapp S.J."/>
            <person name="Lai Z."/>
            <person name="Le Paslier M.C."/>
            <person name="Lippi Y."/>
            <person name="Lorenzon L."/>
            <person name="Mandel J.R."/>
            <person name="Marage G."/>
            <person name="Marchand G."/>
            <person name="Marquand E."/>
            <person name="Bret-Mestries E."/>
            <person name="Morien E."/>
            <person name="Nambeesan S."/>
            <person name="Nguyen T."/>
            <person name="Pegot-Espagnet P."/>
            <person name="Pouilly N."/>
            <person name="Raftis F."/>
            <person name="Sallet E."/>
            <person name="Schiex T."/>
            <person name="Thomas J."/>
            <person name="Vandecasteele C."/>
            <person name="Vares D."/>
            <person name="Vear F."/>
            <person name="Vautrin S."/>
            <person name="Crespi M."/>
            <person name="Mangin B."/>
            <person name="Burke J.M."/>
            <person name="Salse J."/>
            <person name="Munos S."/>
            <person name="Vincourt P."/>
            <person name="Rieseberg L.H."/>
            <person name="Langlade N.B."/>
        </authorList>
    </citation>
    <scope>NUCLEOTIDE SEQUENCE [LARGE SCALE GENOMIC DNA]</scope>
    <source>
        <strain evidence="2">cv. SF193</strain>
    </source>
</reference>
<dbReference type="AlphaFoldDB" id="A0A251T8V3"/>
<evidence type="ECO:0000313" key="1">
    <source>
        <dbReference type="EMBL" id="OTG07179.1"/>
    </source>
</evidence>
<keyword evidence="2" id="KW-1185">Reference proteome</keyword>